<dbReference type="Pfam" id="PF00899">
    <property type="entry name" value="ThiF"/>
    <property type="match status" value="2"/>
</dbReference>
<comment type="pathway">
    <text evidence="1">Protein modification; protein ubiquitination.</text>
</comment>
<dbReference type="InterPro" id="IPR042302">
    <property type="entry name" value="E1_FCCH_sf"/>
</dbReference>
<dbReference type="EMBL" id="KE646905">
    <property type="protein sequence ID" value="EQB62302.1"/>
    <property type="molecule type" value="Genomic_DNA"/>
</dbReference>
<sequence length="670" mass="76869">MIDESLYSRQLYVIGKEAMEKMMNSKILIIGLDGLGQEVVKNICLAGVSQVSIYDISPVTLYDLNSGFYFSHSDIGKKRDESLLEKFKNLNNYVNVNILENIEDFKNYNLVISCNKHVHEQMKFNRQARRDNCKFIGCQSRGVFSQIFNDFGTDFICIDTNGENVVTGMINDISHDGILTVVDEQRHNLEDGDIIKISNQEAYEGMLFKVKGLCKNSVQLTKIDGASIIQYTELPFTFKEVYGGDYEQIKKPKIFNFKSMEDTIEDPQILSYNFDSDAQNVILHKCFLLLSEYVKEFLELPNDETFVPYFLKKYNNLYNHENFIKSFGRLCNTSFVPLNSVVGGFVAQEAIKAVSYKFSPLLQYMYFDVYELLPEFDFENEINKSRYNSLELIFGTENVKKLHNLKVFLVGAGAIGCEHLKNLVMCGIGHNGCIHVTDMDSIEQSNLNRQFLFNKYDVGKMKAEVAVKKVLNLNEDFSNDRSISNDFIDIDATKEAQESKNVLNFNSNLKFYNLKVGEETESVFSDKFLENIDVVANALDNVDARLYVDNRCVLNRKSLVDAGTSGTKGNVQVIVPFFSESYGSSRDPPEKSIPLCTIKNFPHAIEHAIERAMSEFRFRFHDQIIKIKDYLEHPDDYINDESEEKEKIIGLKKKQLKIWQKMLLDLSKNV</sequence>
<dbReference type="InterPro" id="IPR000594">
    <property type="entry name" value="ThiF_NAD_FAD-bd"/>
</dbReference>
<keyword evidence="5" id="KW-0833">Ubl conjugation pathway</keyword>
<dbReference type="FunFam" id="3.50.50.80:FF:000002">
    <property type="entry name" value="SUMO-activating enzyme subunit 2"/>
    <property type="match status" value="1"/>
</dbReference>
<keyword evidence="4" id="KW-0547">Nucleotide-binding</keyword>
<organism evidence="9 10">
    <name type="scientific">Vairimorpha apis BRL 01</name>
    <dbReference type="NCBI Taxonomy" id="1037528"/>
    <lineage>
        <taxon>Eukaryota</taxon>
        <taxon>Fungi</taxon>
        <taxon>Fungi incertae sedis</taxon>
        <taxon>Microsporidia</taxon>
        <taxon>Nosematidae</taxon>
        <taxon>Vairimorpha</taxon>
    </lineage>
</organism>
<feature type="domain" description="THIF-type NAD/FAD binding fold" evidence="8">
    <location>
        <begin position="7"/>
        <end position="359"/>
    </location>
</feature>
<dbReference type="FunFam" id="3.50.50.80:FF:000001">
    <property type="entry name" value="ubiquitin-like modifier-activating enzyme 1"/>
    <property type="match status" value="1"/>
</dbReference>
<dbReference type="GO" id="GO:0031510">
    <property type="term" value="C:SUMO activating enzyme complex"/>
    <property type="evidence" value="ECO:0007669"/>
    <property type="project" value="TreeGrafter"/>
</dbReference>
<feature type="active site" description="Glycyl thioester intermediate" evidence="7">
    <location>
        <position position="596"/>
    </location>
</feature>
<reference evidence="9 10" key="1">
    <citation type="journal article" date="2013" name="BMC Genomics">
        <title>Genome sequencing and comparative genomics of honey bee microsporidia, Nosema apis reveal novel insights into host-parasite interactions.</title>
        <authorList>
            <person name="Chen Yp."/>
            <person name="Pettis J.S."/>
            <person name="Zhao Y."/>
            <person name="Liu X."/>
            <person name="Tallon L.J."/>
            <person name="Sadzewicz L.D."/>
            <person name="Li R."/>
            <person name="Zheng H."/>
            <person name="Huang S."/>
            <person name="Zhang X."/>
            <person name="Hamilton M.C."/>
            <person name="Pernal S.F."/>
            <person name="Melathopoulos A.P."/>
            <person name="Yan X."/>
            <person name="Evans J.D."/>
        </authorList>
    </citation>
    <scope>NUCLEOTIDE SEQUENCE [LARGE SCALE GENOMIC DNA]</scope>
    <source>
        <strain evidence="9 10">BRL 01</strain>
    </source>
</reference>
<comment type="similarity">
    <text evidence="2">Belongs to the ubiquitin-activating E1 family.</text>
</comment>
<dbReference type="SUPFAM" id="SSF69572">
    <property type="entry name" value="Activating enzymes of the ubiquitin-like proteins"/>
    <property type="match status" value="2"/>
</dbReference>
<evidence type="ECO:0000313" key="9">
    <source>
        <dbReference type="EMBL" id="EQB62302.1"/>
    </source>
</evidence>
<evidence type="ECO:0000259" key="8">
    <source>
        <dbReference type="Pfam" id="PF00899"/>
    </source>
</evidence>
<evidence type="ECO:0000256" key="4">
    <source>
        <dbReference type="ARBA" id="ARBA00022741"/>
    </source>
</evidence>
<dbReference type="Gene3D" id="3.40.50.720">
    <property type="entry name" value="NAD(P)-binding Rossmann-like Domain"/>
    <property type="match status" value="1"/>
</dbReference>
<dbReference type="GO" id="GO:0016925">
    <property type="term" value="P:protein sumoylation"/>
    <property type="evidence" value="ECO:0007669"/>
    <property type="project" value="TreeGrafter"/>
</dbReference>
<dbReference type="GO" id="GO:0019948">
    <property type="term" value="F:SUMO activating enzyme activity"/>
    <property type="evidence" value="ECO:0007669"/>
    <property type="project" value="TreeGrafter"/>
</dbReference>
<dbReference type="HOGENOM" id="CLU_002556_0_1_1"/>
<protein>
    <submittedName>
        <fullName evidence="9">Ubiquitin-activating enzyme e1</fullName>
    </submittedName>
</protein>
<dbReference type="InterPro" id="IPR000011">
    <property type="entry name" value="UBQ/SUMO-activ_enz_E1-like"/>
</dbReference>
<evidence type="ECO:0000313" key="10">
    <source>
        <dbReference type="Proteomes" id="UP000053780"/>
    </source>
</evidence>
<evidence type="ECO:0000256" key="3">
    <source>
        <dbReference type="ARBA" id="ARBA00022598"/>
    </source>
</evidence>
<dbReference type="Proteomes" id="UP000053780">
    <property type="component" value="Unassembled WGS sequence"/>
</dbReference>
<dbReference type="PROSITE" id="PS00865">
    <property type="entry name" value="UBIQUITIN_ACTIVAT_2"/>
    <property type="match status" value="1"/>
</dbReference>
<dbReference type="PANTHER" id="PTHR10953:SF102">
    <property type="entry name" value="ADENYLYLTRANSFERASE AND SULFURTRANSFERASE MOCS3"/>
    <property type="match status" value="1"/>
</dbReference>
<dbReference type="InterPro" id="IPR042449">
    <property type="entry name" value="Ub-E1_IAD_1"/>
</dbReference>
<dbReference type="GO" id="GO:0005737">
    <property type="term" value="C:cytoplasm"/>
    <property type="evidence" value="ECO:0007669"/>
    <property type="project" value="TreeGrafter"/>
</dbReference>
<keyword evidence="3" id="KW-0436">Ligase</keyword>
<accession>T0L476</accession>
<gene>
    <name evidence="9" type="ORF">NAPIS_ORF00122</name>
</gene>
<dbReference type="Gene3D" id="3.40.50.12550">
    <property type="entry name" value="Ubiquitin-activating enzyme E1, inactive adenylation domain, subdomain 2"/>
    <property type="match status" value="1"/>
</dbReference>
<evidence type="ECO:0000256" key="1">
    <source>
        <dbReference type="ARBA" id="ARBA00004906"/>
    </source>
</evidence>
<evidence type="ECO:0000256" key="6">
    <source>
        <dbReference type="ARBA" id="ARBA00022840"/>
    </source>
</evidence>
<dbReference type="PANTHER" id="PTHR10953">
    <property type="entry name" value="UBIQUITIN-ACTIVATING ENZYME E1"/>
    <property type="match status" value="1"/>
</dbReference>
<dbReference type="VEuPathDB" id="MicrosporidiaDB:NAPIS_ORF00122"/>
<dbReference type="InterPro" id="IPR035985">
    <property type="entry name" value="Ubiquitin-activating_enz"/>
</dbReference>
<dbReference type="InterPro" id="IPR045886">
    <property type="entry name" value="ThiF/MoeB/HesA"/>
</dbReference>
<evidence type="ECO:0000256" key="7">
    <source>
        <dbReference type="PROSITE-ProRule" id="PRU10132"/>
    </source>
</evidence>
<feature type="domain" description="THIF-type NAD/FAD binding fold" evidence="8">
    <location>
        <begin position="393"/>
        <end position="601"/>
    </location>
</feature>
<name>T0L476_9MICR</name>
<dbReference type="InterPro" id="IPR033127">
    <property type="entry name" value="UBQ-activ_enz_E1_Cys_AS"/>
</dbReference>
<dbReference type="PRINTS" id="PR01849">
    <property type="entry name" value="UBIQUITINACT"/>
</dbReference>
<proteinExistence type="inferred from homology"/>
<dbReference type="Gene3D" id="3.50.50.80">
    <property type="entry name" value="Ubiquitin-activating enzyme E1, inactive adenylation domain, subdomain 1"/>
    <property type="match status" value="1"/>
</dbReference>
<keyword evidence="6" id="KW-0067">ATP-binding</keyword>
<evidence type="ECO:0000256" key="5">
    <source>
        <dbReference type="ARBA" id="ARBA00022786"/>
    </source>
</evidence>
<dbReference type="GO" id="GO:0005524">
    <property type="term" value="F:ATP binding"/>
    <property type="evidence" value="ECO:0007669"/>
    <property type="project" value="UniProtKB-KW"/>
</dbReference>
<keyword evidence="10" id="KW-1185">Reference proteome</keyword>
<dbReference type="AlphaFoldDB" id="T0L476"/>
<dbReference type="OrthoDB" id="10252231at2759"/>
<dbReference type="Gene3D" id="2.40.30.180">
    <property type="entry name" value="Ubiquitin-activating enzyme E1, FCCH domain"/>
    <property type="match status" value="1"/>
</dbReference>
<evidence type="ECO:0000256" key="2">
    <source>
        <dbReference type="ARBA" id="ARBA00005673"/>
    </source>
</evidence>